<dbReference type="Proteomes" id="UP001139263">
    <property type="component" value="Unassembled WGS sequence"/>
</dbReference>
<comment type="caution">
    <text evidence="1">The sequence shown here is derived from an EMBL/GenBank/DDBJ whole genome shotgun (WGS) entry which is preliminary data.</text>
</comment>
<name>A0A9X2AD90_9BACL</name>
<proteinExistence type="predicted"/>
<reference evidence="1" key="1">
    <citation type="submission" date="2022-03" db="EMBL/GenBank/DDBJ databases">
        <title>Draft Genome Sequence of Firmicute Strain S0AB, a Heterotrophic Iron/Sulfur-Oxidizing Extreme Acidophile.</title>
        <authorList>
            <person name="Vergara E."/>
            <person name="Pakostova E."/>
            <person name="Johnson D.B."/>
            <person name="Holmes D.S."/>
        </authorList>
    </citation>
    <scope>NUCLEOTIDE SEQUENCE</scope>
    <source>
        <strain evidence="1">S0AB</strain>
    </source>
</reference>
<organism evidence="1 2">
    <name type="scientific">Sulfoacidibacillus ferrooxidans</name>
    <dbReference type="NCBI Taxonomy" id="2005001"/>
    <lineage>
        <taxon>Bacteria</taxon>
        <taxon>Bacillati</taxon>
        <taxon>Bacillota</taxon>
        <taxon>Bacilli</taxon>
        <taxon>Bacillales</taxon>
        <taxon>Alicyclobacillaceae</taxon>
        <taxon>Sulfoacidibacillus</taxon>
    </lineage>
</organism>
<sequence length="60" mass="6747">MLCPHCGSKGHLEQTGFRSEYELFHCSVCGIDYIAYASGNGEFNEPVPLNRHEHHAAEEQ</sequence>
<dbReference type="AlphaFoldDB" id="A0A9X2AD90"/>
<protein>
    <submittedName>
        <fullName evidence="1">Uncharacterized protein</fullName>
    </submittedName>
</protein>
<dbReference type="EMBL" id="JALBUF010000001">
    <property type="protein sequence ID" value="MCI0182082.1"/>
    <property type="molecule type" value="Genomic_DNA"/>
</dbReference>
<keyword evidence="2" id="KW-1185">Reference proteome</keyword>
<gene>
    <name evidence="1" type="ORF">MM817_00333</name>
</gene>
<evidence type="ECO:0000313" key="2">
    <source>
        <dbReference type="Proteomes" id="UP001139263"/>
    </source>
</evidence>
<accession>A0A9X2AD90</accession>
<evidence type="ECO:0000313" key="1">
    <source>
        <dbReference type="EMBL" id="MCI0182082.1"/>
    </source>
</evidence>